<evidence type="ECO:0008006" key="3">
    <source>
        <dbReference type="Google" id="ProtNLM"/>
    </source>
</evidence>
<evidence type="ECO:0000313" key="2">
    <source>
        <dbReference type="Proteomes" id="UP000518681"/>
    </source>
</evidence>
<dbReference type="RefSeq" id="WP_306173238.1">
    <property type="nucleotide sequence ID" value="NZ_CP010027.1"/>
</dbReference>
<sequence>MTAFLDPAGNLSYINGLFSFVTGTFFGTISTTASSWSLLNGFETFSSLSYTASLGSGTFAANRTFTGSYTANSQVVNLALNYDPANALAVTQSSVAGTWAQGQTTITVDNAGAFTGTLQGCGVTGTLTLTTPGSSKNLYTVSLTGTTAGCSLRPGTTYTGSSAITFLPVSGSTTLYKRSIVYLFKAADNSLVGYGQLTKQ</sequence>
<dbReference type="EMBL" id="JACIIK010000002">
    <property type="protein sequence ID" value="MBB6199997.1"/>
    <property type="molecule type" value="Genomic_DNA"/>
</dbReference>
<comment type="caution">
    <text evidence="1">The sequence shown here is derived from an EMBL/GenBank/DDBJ whole genome shotgun (WGS) entry which is preliminary data.</text>
</comment>
<protein>
    <recommendedName>
        <fullName evidence="3">MBG domain-containing protein</fullName>
    </recommendedName>
</protein>
<reference evidence="1 2" key="1">
    <citation type="submission" date="2020-08" db="EMBL/GenBank/DDBJ databases">
        <title>Genomic Encyclopedia of Type Strains, Phase IV (KMG-V): Genome sequencing to study the core and pangenomes of soil and plant-associated prokaryotes.</title>
        <authorList>
            <person name="Whitman W."/>
        </authorList>
    </citation>
    <scope>NUCLEOTIDE SEQUENCE [LARGE SCALE GENOMIC DNA]</scope>
    <source>
        <strain evidence="1 2">SEMIA 4013</strain>
    </source>
</reference>
<evidence type="ECO:0000313" key="1">
    <source>
        <dbReference type="EMBL" id="MBB6199997.1"/>
    </source>
</evidence>
<dbReference type="Proteomes" id="UP000518681">
    <property type="component" value="Unassembled WGS sequence"/>
</dbReference>
<accession>A0AAW3UN18</accession>
<gene>
    <name evidence="1" type="ORF">GGD69_000843</name>
</gene>
<organism evidence="1 2">
    <name type="scientific">Paraburkholderia fungorum</name>
    <dbReference type="NCBI Taxonomy" id="134537"/>
    <lineage>
        <taxon>Bacteria</taxon>
        <taxon>Pseudomonadati</taxon>
        <taxon>Pseudomonadota</taxon>
        <taxon>Betaproteobacteria</taxon>
        <taxon>Burkholderiales</taxon>
        <taxon>Burkholderiaceae</taxon>
        <taxon>Paraburkholderia</taxon>
    </lineage>
</organism>
<proteinExistence type="predicted"/>
<name>A0AAW3UN18_9BURK</name>
<dbReference type="GeneID" id="66518543"/>
<dbReference type="AlphaFoldDB" id="A0AAW3UN18"/>